<protein>
    <recommendedName>
        <fullName evidence="2">PDZ domain-containing protein</fullName>
    </recommendedName>
</protein>
<reference evidence="3 4" key="1">
    <citation type="submission" date="2015-05" db="EMBL/GenBank/DDBJ databases">
        <title>Whole genome sequence and identification of bacterial endophytes from Costus igneus.</title>
        <authorList>
            <person name="Lee Y.P."/>
            <person name="Gan H.M."/>
            <person name="Eng W."/>
            <person name="Wheatley M.S."/>
            <person name="Caraballo A."/>
            <person name="Polter S."/>
            <person name="Savka M.A."/>
            <person name="Hudson A.O."/>
        </authorList>
    </citation>
    <scope>NUCLEOTIDE SEQUENCE [LARGE SCALE GENOMIC DNA]</scope>
    <source>
        <strain evidence="3 4">RIT379</strain>
    </source>
</reference>
<feature type="transmembrane region" description="Helical" evidence="1">
    <location>
        <begin position="107"/>
        <end position="128"/>
    </location>
</feature>
<keyword evidence="1" id="KW-1133">Transmembrane helix</keyword>
<dbReference type="RefSeq" id="WP_047943930.1">
    <property type="nucleotide sequence ID" value="NZ_JARTLH010000023.1"/>
</dbReference>
<dbReference type="InterPro" id="IPR041489">
    <property type="entry name" value="PDZ_6"/>
</dbReference>
<keyword evidence="1" id="KW-0812">Transmembrane</keyword>
<dbReference type="Proteomes" id="UP000036045">
    <property type="component" value="Unassembled WGS sequence"/>
</dbReference>
<feature type="transmembrane region" description="Helical" evidence="1">
    <location>
        <begin position="20"/>
        <end position="37"/>
    </location>
</feature>
<feature type="transmembrane region" description="Helical" evidence="1">
    <location>
        <begin position="181"/>
        <end position="203"/>
    </location>
</feature>
<feature type="transmembrane region" description="Helical" evidence="1">
    <location>
        <begin position="84"/>
        <end position="100"/>
    </location>
</feature>
<feature type="transmembrane region" description="Helical" evidence="1">
    <location>
        <begin position="140"/>
        <end position="160"/>
    </location>
</feature>
<organism evidence="3 4">
    <name type="scientific">Niallia circulans</name>
    <name type="common">Bacillus circulans</name>
    <dbReference type="NCBI Taxonomy" id="1397"/>
    <lineage>
        <taxon>Bacteria</taxon>
        <taxon>Bacillati</taxon>
        <taxon>Bacillota</taxon>
        <taxon>Bacilli</taxon>
        <taxon>Bacillales</taxon>
        <taxon>Bacillaceae</taxon>
        <taxon>Niallia</taxon>
    </lineage>
</organism>
<evidence type="ECO:0000313" key="4">
    <source>
        <dbReference type="Proteomes" id="UP000036045"/>
    </source>
</evidence>
<feature type="transmembrane region" description="Helical" evidence="1">
    <location>
        <begin position="209"/>
        <end position="230"/>
    </location>
</feature>
<accession>A0A0J1IBZ6</accession>
<dbReference type="AlphaFoldDB" id="A0A0J1IBZ6"/>
<keyword evidence="4" id="KW-1185">Reference proteome</keyword>
<comment type="caution">
    <text evidence="3">The sequence shown here is derived from an EMBL/GenBank/DDBJ whole genome shotgun (WGS) entry which is preliminary data.</text>
</comment>
<dbReference type="EMBL" id="LDPH01000025">
    <property type="protein sequence ID" value="KLV23489.1"/>
    <property type="molecule type" value="Genomic_DNA"/>
</dbReference>
<evidence type="ECO:0000259" key="2">
    <source>
        <dbReference type="PROSITE" id="PS50106"/>
    </source>
</evidence>
<dbReference type="Gene3D" id="2.30.42.10">
    <property type="match status" value="1"/>
</dbReference>
<evidence type="ECO:0000313" key="3">
    <source>
        <dbReference type="EMBL" id="KLV23489.1"/>
    </source>
</evidence>
<dbReference type="Pfam" id="PF17820">
    <property type="entry name" value="PDZ_6"/>
    <property type="match status" value="1"/>
</dbReference>
<feature type="transmembrane region" description="Helical" evidence="1">
    <location>
        <begin position="266"/>
        <end position="286"/>
    </location>
</feature>
<evidence type="ECO:0000256" key="1">
    <source>
        <dbReference type="SAM" id="Phobius"/>
    </source>
</evidence>
<dbReference type="InterPro" id="IPR036034">
    <property type="entry name" value="PDZ_sf"/>
</dbReference>
<sequence>MWQDWLLELLKGFGKLFLNPVFYLSFLFAAFLGVSRVKKERRNFTVRARDAYFELKQLLPRGIIVGLCVSVLSIGLVLVVPMEFIIFTGIFTIIFALIGKTRILSPVYTAGLGIIASSVSVFLGLDFFLFSKSNLQPSEYIFPTAIILLGLLIISEGIFVRGNGVKGTSPRLKKSKRGQVIGVHLLERAWIMPVFLFIPSGVLTIPFEWWPMFTIANQTYSLIFVPFLIGAKLEVQGEHPIIAIRNVGRNLIILGSFVIVGGAAAYLYPLASLALVIVAIIGREWITLKQRNKEKNRSFYFSRKNNGVVILGIVPDSPADKMGLRIGEMISKVNSIPVQDKIQLYKALQKNSAHCKLEVFDTHGEIRFVQRALFEGDHHELGLLLIPDEKVHGNEAV</sequence>
<dbReference type="OrthoDB" id="198399at2"/>
<name>A0A0J1IBZ6_NIACI</name>
<gene>
    <name evidence="3" type="ORF">ABW02_19580</name>
</gene>
<feature type="domain" description="PDZ" evidence="2">
    <location>
        <begin position="285"/>
        <end position="340"/>
    </location>
</feature>
<keyword evidence="1" id="KW-0472">Membrane</keyword>
<dbReference type="InterPro" id="IPR001478">
    <property type="entry name" value="PDZ"/>
</dbReference>
<dbReference type="PROSITE" id="PS50106">
    <property type="entry name" value="PDZ"/>
    <property type="match status" value="1"/>
</dbReference>
<proteinExistence type="predicted"/>
<dbReference type="SMART" id="SM00228">
    <property type="entry name" value="PDZ"/>
    <property type="match status" value="1"/>
</dbReference>
<dbReference type="PATRIC" id="fig|1397.4.peg.2655"/>
<dbReference type="SUPFAM" id="SSF50156">
    <property type="entry name" value="PDZ domain-like"/>
    <property type="match status" value="1"/>
</dbReference>
<feature type="transmembrane region" description="Helical" evidence="1">
    <location>
        <begin position="58"/>
        <end position="78"/>
    </location>
</feature>